<keyword evidence="1" id="KW-0472">Membrane</keyword>
<reference evidence="2 3" key="1">
    <citation type="submission" date="2012-12" db="EMBL/GenBank/DDBJ databases">
        <title>Genome Assembly of Photobacterium sp. AK15.</title>
        <authorList>
            <person name="Khatri I."/>
            <person name="Vaidya B."/>
            <person name="Srinivas T.N.R."/>
            <person name="Subramanian S."/>
            <person name="Pinnaka A."/>
        </authorList>
    </citation>
    <scope>NUCLEOTIDE SEQUENCE [LARGE SCALE GENOMIC DNA]</scope>
    <source>
        <strain evidence="2 3">AK15</strain>
    </source>
</reference>
<sequence>MASFCYLILLIGLLICFSFLGRIAKHIEISLTILSVIFSHRDSQFDL</sequence>
<evidence type="ECO:0000313" key="2">
    <source>
        <dbReference type="EMBL" id="ELR63887.1"/>
    </source>
</evidence>
<comment type="caution">
    <text evidence="2">The sequence shown here is derived from an EMBL/GenBank/DDBJ whole genome shotgun (WGS) entry which is preliminary data.</text>
</comment>
<name>L8J8U5_9GAMM</name>
<keyword evidence="1" id="KW-1133">Transmembrane helix</keyword>
<gene>
    <name evidence="2" type="ORF">C942_03231</name>
</gene>
<feature type="transmembrane region" description="Helical" evidence="1">
    <location>
        <begin position="6"/>
        <end position="24"/>
    </location>
</feature>
<evidence type="ECO:0000256" key="1">
    <source>
        <dbReference type="SAM" id="Phobius"/>
    </source>
</evidence>
<organism evidence="2 3">
    <name type="scientific">Photobacterium marinum</name>
    <dbReference type="NCBI Taxonomy" id="1056511"/>
    <lineage>
        <taxon>Bacteria</taxon>
        <taxon>Pseudomonadati</taxon>
        <taxon>Pseudomonadota</taxon>
        <taxon>Gammaproteobacteria</taxon>
        <taxon>Vibrionales</taxon>
        <taxon>Vibrionaceae</taxon>
        <taxon>Photobacterium</taxon>
    </lineage>
</organism>
<protein>
    <submittedName>
        <fullName evidence="2">Uncharacterized protein</fullName>
    </submittedName>
</protein>
<dbReference type="AlphaFoldDB" id="L8J8U5"/>
<keyword evidence="1" id="KW-0812">Transmembrane</keyword>
<keyword evidence="3" id="KW-1185">Reference proteome</keyword>
<dbReference type="Proteomes" id="UP000011134">
    <property type="component" value="Unassembled WGS sequence"/>
</dbReference>
<evidence type="ECO:0000313" key="3">
    <source>
        <dbReference type="Proteomes" id="UP000011134"/>
    </source>
</evidence>
<dbReference type="PATRIC" id="fig|1056511.3.peg.4156"/>
<dbReference type="EMBL" id="AMZO01000034">
    <property type="protein sequence ID" value="ELR63887.1"/>
    <property type="molecule type" value="Genomic_DNA"/>
</dbReference>
<accession>L8J8U5</accession>
<proteinExistence type="predicted"/>